<dbReference type="EMBL" id="VIEB01000288">
    <property type="protein sequence ID" value="TQD96641.1"/>
    <property type="molecule type" value="Genomic_DNA"/>
</dbReference>
<proteinExistence type="predicted"/>
<keyword evidence="2" id="KW-1185">Reference proteome</keyword>
<sequence>MVPPPPPPPPPPPRCDPQQHVMAHARNNTSGLLWKIDVPITASRSDYVGAHSCM</sequence>
<organism evidence="1 2">
    <name type="scientific">Malus baccata</name>
    <name type="common">Siberian crab apple</name>
    <name type="synonym">Pyrus baccata</name>
    <dbReference type="NCBI Taxonomy" id="106549"/>
    <lineage>
        <taxon>Eukaryota</taxon>
        <taxon>Viridiplantae</taxon>
        <taxon>Streptophyta</taxon>
        <taxon>Embryophyta</taxon>
        <taxon>Tracheophyta</taxon>
        <taxon>Spermatophyta</taxon>
        <taxon>Magnoliopsida</taxon>
        <taxon>eudicotyledons</taxon>
        <taxon>Gunneridae</taxon>
        <taxon>Pentapetalae</taxon>
        <taxon>rosids</taxon>
        <taxon>fabids</taxon>
        <taxon>Rosales</taxon>
        <taxon>Rosaceae</taxon>
        <taxon>Amygdaloideae</taxon>
        <taxon>Maleae</taxon>
        <taxon>Malus</taxon>
    </lineage>
</organism>
<evidence type="ECO:0000313" key="2">
    <source>
        <dbReference type="Proteomes" id="UP000315295"/>
    </source>
</evidence>
<dbReference type="Proteomes" id="UP000315295">
    <property type="component" value="Unassembled WGS sequence"/>
</dbReference>
<comment type="caution">
    <text evidence="1">The sequence shown here is derived from an EMBL/GenBank/DDBJ whole genome shotgun (WGS) entry which is preliminary data.</text>
</comment>
<name>A0A540MD34_MALBA</name>
<dbReference type="AlphaFoldDB" id="A0A540MD34"/>
<protein>
    <submittedName>
        <fullName evidence="1">Uncharacterized protein</fullName>
    </submittedName>
</protein>
<reference evidence="1 2" key="1">
    <citation type="journal article" date="2019" name="G3 (Bethesda)">
        <title>Sequencing of a Wild Apple (Malus baccata) Genome Unravels the Differences Between Cultivated and Wild Apple Species Regarding Disease Resistance and Cold Tolerance.</title>
        <authorList>
            <person name="Chen X."/>
        </authorList>
    </citation>
    <scope>NUCLEOTIDE SEQUENCE [LARGE SCALE GENOMIC DNA]</scope>
    <source>
        <strain evidence="2">cv. Shandingzi</strain>
        <tissue evidence="1">Leaves</tissue>
    </source>
</reference>
<gene>
    <name evidence="1" type="ORF">C1H46_017716</name>
</gene>
<evidence type="ECO:0000313" key="1">
    <source>
        <dbReference type="EMBL" id="TQD96641.1"/>
    </source>
</evidence>
<accession>A0A540MD34</accession>